<sequence length="39" mass="4684">MGIQRLIIRFWNRLLECINDSKSFANERSFTNECSCQFL</sequence>
<protein>
    <submittedName>
        <fullName evidence="1">Uncharacterized protein</fullName>
    </submittedName>
</protein>
<dbReference type="AlphaFoldDB" id="A0A828Y5D2"/>
<organism evidence="1 2">
    <name type="scientific">Leptospira kirschneri str. 200802841</name>
    <dbReference type="NCBI Taxonomy" id="1193047"/>
    <lineage>
        <taxon>Bacteria</taxon>
        <taxon>Pseudomonadati</taxon>
        <taxon>Spirochaetota</taxon>
        <taxon>Spirochaetia</taxon>
        <taxon>Leptospirales</taxon>
        <taxon>Leptospiraceae</taxon>
        <taxon>Leptospira</taxon>
    </lineage>
</organism>
<reference evidence="1" key="1">
    <citation type="submission" date="2012-10" db="EMBL/GenBank/DDBJ databases">
        <authorList>
            <person name="Harkins D.M."/>
            <person name="Durkin A.S."/>
            <person name="Brinkac L.M."/>
            <person name="Selengut J.D."/>
            <person name="Sanka R."/>
            <person name="DePew J."/>
            <person name="Purushe J."/>
            <person name="Picardeau M."/>
            <person name="Werts C."/>
            <person name="Goarant C."/>
            <person name="Vinetz J.M."/>
            <person name="Sutton G.G."/>
            <person name="Nelson W.C."/>
            <person name="Fouts D.E."/>
        </authorList>
    </citation>
    <scope>NUCLEOTIDE SEQUENCE [LARGE SCALE GENOMIC DNA]</scope>
    <source>
        <strain evidence="1">200802841</strain>
    </source>
</reference>
<comment type="caution">
    <text evidence="1">The sequence shown here is derived from an EMBL/GenBank/DDBJ whole genome shotgun (WGS) entry which is preliminary data.</text>
</comment>
<evidence type="ECO:0000313" key="2">
    <source>
        <dbReference type="Proteomes" id="UP000006339"/>
    </source>
</evidence>
<proteinExistence type="predicted"/>
<evidence type="ECO:0000313" key="1">
    <source>
        <dbReference type="EMBL" id="EKO50378.1"/>
    </source>
</evidence>
<dbReference type="Proteomes" id="UP000006339">
    <property type="component" value="Unassembled WGS sequence"/>
</dbReference>
<gene>
    <name evidence="1" type="ORF">LEP1GSC131_4058</name>
</gene>
<dbReference type="EMBL" id="AKWH02000063">
    <property type="protein sequence ID" value="EKO50378.1"/>
    <property type="molecule type" value="Genomic_DNA"/>
</dbReference>
<keyword evidence="2" id="KW-1185">Reference proteome</keyword>
<name>A0A828Y5D2_9LEPT</name>
<accession>A0A828Y5D2</accession>